<keyword evidence="1" id="KW-0285">Flavoprotein</keyword>
<reference evidence="5 6" key="1">
    <citation type="submission" date="2015-11" db="EMBL/GenBank/DDBJ databases">
        <authorList>
            <person name="Zhang Y."/>
            <person name="Guo Z."/>
        </authorList>
    </citation>
    <scope>NUCLEOTIDE SEQUENCE [LARGE SCALE GENOMIC DNA]</scope>
    <source>
        <strain evidence="5 6">ChDC F174</strain>
    </source>
</reference>
<evidence type="ECO:0000313" key="6">
    <source>
        <dbReference type="Proteomes" id="UP000063275"/>
    </source>
</evidence>
<dbReference type="InterPro" id="IPR029478">
    <property type="entry name" value="TM1586_NiRdase"/>
</dbReference>
<proteinExistence type="predicted"/>
<dbReference type="AlphaFoldDB" id="A0A0S2ZJS5"/>
<organism evidence="5">
    <name type="scientific">Fusobacterium hwasookii ChDC F174</name>
    <dbReference type="NCBI Taxonomy" id="1307442"/>
    <lineage>
        <taxon>Bacteria</taxon>
        <taxon>Fusobacteriati</taxon>
        <taxon>Fusobacteriota</taxon>
        <taxon>Fusobacteriia</taxon>
        <taxon>Fusobacteriales</taxon>
        <taxon>Fusobacteriaceae</taxon>
        <taxon>Fusobacterium</taxon>
    </lineage>
</organism>
<dbReference type="GO" id="GO:0016491">
    <property type="term" value="F:oxidoreductase activity"/>
    <property type="evidence" value="ECO:0007669"/>
    <property type="project" value="UniProtKB-KW"/>
</dbReference>
<keyword evidence="3" id="KW-0560">Oxidoreductase</keyword>
<evidence type="ECO:0000313" key="5">
    <source>
        <dbReference type="EMBL" id="ALQ39202.1"/>
    </source>
</evidence>
<dbReference type="Pfam" id="PF14512">
    <property type="entry name" value="TM1586_NiRdase"/>
    <property type="match status" value="1"/>
</dbReference>
<dbReference type="Gene3D" id="3.40.109.10">
    <property type="entry name" value="NADH Oxidase"/>
    <property type="match status" value="1"/>
</dbReference>
<protein>
    <submittedName>
        <fullName evidence="5">Nitroreductase</fullName>
    </submittedName>
</protein>
<gene>
    <name evidence="5" type="ORF">RN87_01125</name>
</gene>
<accession>A0A0S2ZJS5</accession>
<dbReference type="EMBL" id="CP013331">
    <property type="protein sequence ID" value="ALQ39202.1"/>
    <property type="molecule type" value="Genomic_DNA"/>
</dbReference>
<evidence type="ECO:0000256" key="1">
    <source>
        <dbReference type="ARBA" id="ARBA00022630"/>
    </source>
</evidence>
<dbReference type="SUPFAM" id="SSF55469">
    <property type="entry name" value="FMN-dependent nitroreductase-like"/>
    <property type="match status" value="1"/>
</dbReference>
<evidence type="ECO:0000259" key="4">
    <source>
        <dbReference type="Pfam" id="PF14512"/>
    </source>
</evidence>
<name>A0A0S2ZJS5_9FUSO</name>
<dbReference type="InterPro" id="IPR050627">
    <property type="entry name" value="Nitroreductase/BluB"/>
</dbReference>
<evidence type="ECO:0000256" key="2">
    <source>
        <dbReference type="ARBA" id="ARBA00022643"/>
    </source>
</evidence>
<sequence length="284" mass="32341">MEFKEVNKLPINIKETIKKRVSTRSFLEKSLTNDDKNKLMGFYKTLTNPFGVNVKVQYISKEKGAENVQLGTYRTIKGAKDFLAITVKDEAFAMEAVGYQFENLVLYAIDMGLGTVWLAATFSRKDFENIMELSDDNLFPCISPIGYPAEKRSFVEKIMRASLGSKNRKAWNKLFYLNNFNQALSQAEAGKYETALEMLRLAPSSTNAQPWIAVKEGDNIHFFCNYKNSMSDNMKKIKHLDLGIGLAHFHQTVMSEGLDGKFEIQDIKFSVPENMHYVISYSAK</sequence>
<evidence type="ECO:0000256" key="3">
    <source>
        <dbReference type="ARBA" id="ARBA00023002"/>
    </source>
</evidence>
<dbReference type="PANTHER" id="PTHR23026">
    <property type="entry name" value="NADPH NITROREDUCTASE"/>
    <property type="match status" value="1"/>
</dbReference>
<dbReference type="Gene3D" id="3.40.109.30">
    <property type="entry name" value="putative nitroreductase (tm1586), domain 2"/>
    <property type="match status" value="1"/>
</dbReference>
<dbReference type="InterPro" id="IPR000415">
    <property type="entry name" value="Nitroreductase-like"/>
</dbReference>
<feature type="domain" description="Putative nitroreductase TM1586" evidence="4">
    <location>
        <begin position="12"/>
        <end position="251"/>
    </location>
</feature>
<dbReference type="OrthoDB" id="9814075at2"/>
<keyword evidence="2" id="KW-0288">FMN</keyword>
<dbReference type="RefSeq" id="WP_029493612.1">
    <property type="nucleotide sequence ID" value="NZ_ATKF01000094.1"/>
</dbReference>
<dbReference type="KEGG" id="fhw:RN87_01125"/>
<dbReference type="Proteomes" id="UP000063275">
    <property type="component" value="Chromosome"/>
</dbReference>
<dbReference type="PANTHER" id="PTHR23026:SF90">
    <property type="entry name" value="IODOTYROSINE DEIODINASE 1"/>
    <property type="match status" value="1"/>
</dbReference>